<keyword evidence="8" id="KW-0418">Kinase</keyword>
<comment type="caution">
    <text evidence="13">The sequence shown here is derived from an EMBL/GenBank/DDBJ whole genome shotgun (WGS) entry which is preliminary data.</text>
</comment>
<dbReference type="SUPFAM" id="SSF55874">
    <property type="entry name" value="ATPase domain of HSP90 chaperone/DNA topoisomerase II/histidine kinase"/>
    <property type="match status" value="1"/>
</dbReference>
<reference evidence="13 14" key="1">
    <citation type="journal article" date="2016" name="Sci. Rep.">
        <title>Metabolic traits of an uncultured archaeal lineage -MSBL1- from brine pools of the Red Sea.</title>
        <authorList>
            <person name="Mwirichia R."/>
            <person name="Alam I."/>
            <person name="Rashid M."/>
            <person name="Vinu M."/>
            <person name="Ba-Alawi W."/>
            <person name="Anthony Kamau A."/>
            <person name="Kamanda Ngugi D."/>
            <person name="Goker M."/>
            <person name="Klenk H.P."/>
            <person name="Bajic V."/>
            <person name="Stingl U."/>
        </authorList>
    </citation>
    <scope>NUCLEOTIDE SEQUENCE [LARGE SCALE GENOMIC DNA]</scope>
    <source>
        <strain evidence="13">SCGC-AAA382A20</strain>
    </source>
</reference>
<dbReference type="Pfam" id="PF02518">
    <property type="entry name" value="HATPase_c"/>
    <property type="match status" value="1"/>
</dbReference>
<evidence type="ECO:0000256" key="3">
    <source>
        <dbReference type="ARBA" id="ARBA00012438"/>
    </source>
</evidence>
<evidence type="ECO:0000256" key="9">
    <source>
        <dbReference type="ARBA" id="ARBA00022840"/>
    </source>
</evidence>
<dbReference type="InterPro" id="IPR003594">
    <property type="entry name" value="HATPase_dom"/>
</dbReference>
<keyword evidence="7" id="KW-0547">Nucleotide-binding</keyword>
<comment type="catalytic activity">
    <reaction evidence="1">
        <text>ATP + protein L-histidine = ADP + protein N-phospho-L-histidine.</text>
        <dbReference type="EC" id="2.7.13.3"/>
    </reaction>
</comment>
<organism evidence="13 14">
    <name type="scientific">candidate division MSBL1 archaeon SCGC-AAA382A20</name>
    <dbReference type="NCBI Taxonomy" id="1698280"/>
    <lineage>
        <taxon>Archaea</taxon>
        <taxon>Methanobacteriati</taxon>
        <taxon>Methanobacteriota</taxon>
        <taxon>candidate division MSBL1</taxon>
    </lineage>
</organism>
<dbReference type="SMART" id="SM00387">
    <property type="entry name" value="HATPase_c"/>
    <property type="match status" value="1"/>
</dbReference>
<keyword evidence="6" id="KW-0808">Transferase</keyword>
<evidence type="ECO:0000256" key="11">
    <source>
        <dbReference type="ARBA" id="ARBA00023136"/>
    </source>
</evidence>
<comment type="subcellular location">
    <subcellularLocation>
        <location evidence="2">Cell membrane</location>
        <topology evidence="2">Multi-pass membrane protein</topology>
    </subcellularLocation>
</comment>
<dbReference type="GO" id="GO:0004673">
    <property type="term" value="F:protein histidine kinase activity"/>
    <property type="evidence" value="ECO:0007669"/>
    <property type="project" value="UniProtKB-EC"/>
</dbReference>
<dbReference type="EMBL" id="LHYE01000025">
    <property type="protein sequence ID" value="KXB06888.1"/>
    <property type="molecule type" value="Genomic_DNA"/>
</dbReference>
<feature type="domain" description="Histidine kinase" evidence="12">
    <location>
        <begin position="168"/>
        <end position="363"/>
    </location>
</feature>
<dbReference type="PANTHER" id="PTHR45528:SF1">
    <property type="entry name" value="SENSOR HISTIDINE KINASE CPXA"/>
    <property type="match status" value="1"/>
</dbReference>
<dbReference type="AlphaFoldDB" id="A0A133VKA9"/>
<keyword evidence="9" id="KW-0067">ATP-binding</keyword>
<dbReference type="InterPro" id="IPR036890">
    <property type="entry name" value="HATPase_C_sf"/>
</dbReference>
<evidence type="ECO:0000313" key="13">
    <source>
        <dbReference type="EMBL" id="KXB06888.1"/>
    </source>
</evidence>
<evidence type="ECO:0000256" key="2">
    <source>
        <dbReference type="ARBA" id="ARBA00004651"/>
    </source>
</evidence>
<keyword evidence="11" id="KW-0472">Membrane</keyword>
<keyword evidence="14" id="KW-1185">Reference proteome</keyword>
<dbReference type="Gene3D" id="3.30.565.10">
    <property type="entry name" value="Histidine kinase-like ATPase, C-terminal domain"/>
    <property type="match status" value="1"/>
</dbReference>
<dbReference type="EC" id="2.7.13.3" evidence="3"/>
<keyword evidence="4" id="KW-1003">Cell membrane</keyword>
<dbReference type="InterPro" id="IPR005467">
    <property type="entry name" value="His_kinase_dom"/>
</dbReference>
<dbReference type="CDD" id="cd00075">
    <property type="entry name" value="HATPase"/>
    <property type="match status" value="1"/>
</dbReference>
<proteinExistence type="predicted"/>
<dbReference type="PROSITE" id="PS50109">
    <property type="entry name" value="HIS_KIN"/>
    <property type="match status" value="1"/>
</dbReference>
<dbReference type="Proteomes" id="UP000070263">
    <property type="component" value="Unassembled WGS sequence"/>
</dbReference>
<evidence type="ECO:0000256" key="6">
    <source>
        <dbReference type="ARBA" id="ARBA00022679"/>
    </source>
</evidence>
<evidence type="ECO:0000256" key="8">
    <source>
        <dbReference type="ARBA" id="ARBA00022777"/>
    </source>
</evidence>
<sequence>MTFEYICENCSTKRYPSVRYKEEKCNICGRLVRPQYICSECYRKLSYEEILDYNECPSCGEPIPKERIAWESESTAILKNGTLTVDIEGEESIHLENIREIDLNVMGSSFARVENPKFAEFASVDGYEKMESCVDLYFGNEKDSEIFERIEKLKEEQDMEWEDLLHSMLRHDLRNKTQITRGYLELLKDFDLPKKAERYIDNALNGVQEGIDLIEKVRKLQQVKGEKVKEVNIISDIQSVLDKYQGLAERNEMKISTRFPRESLMVEGGSLLNEVISNIVENAIRHSGGSRIRISVVSKGGEVICSVEDDGCGIPDEDKRKIFHKNYTRGESLSGGSRYVSRKDALEKLWWESRSKRFGDERG</sequence>
<evidence type="ECO:0000256" key="1">
    <source>
        <dbReference type="ARBA" id="ARBA00000085"/>
    </source>
</evidence>
<dbReference type="GO" id="GO:0005524">
    <property type="term" value="F:ATP binding"/>
    <property type="evidence" value="ECO:0007669"/>
    <property type="project" value="UniProtKB-KW"/>
</dbReference>
<accession>A0A133VKA9</accession>
<evidence type="ECO:0000256" key="10">
    <source>
        <dbReference type="ARBA" id="ARBA00023012"/>
    </source>
</evidence>
<dbReference type="GO" id="GO:0000160">
    <property type="term" value="P:phosphorelay signal transduction system"/>
    <property type="evidence" value="ECO:0007669"/>
    <property type="project" value="UniProtKB-KW"/>
</dbReference>
<dbReference type="GO" id="GO:0005886">
    <property type="term" value="C:plasma membrane"/>
    <property type="evidence" value="ECO:0007669"/>
    <property type="project" value="UniProtKB-SubCell"/>
</dbReference>
<dbReference type="PANTHER" id="PTHR45528">
    <property type="entry name" value="SENSOR HISTIDINE KINASE CPXA"/>
    <property type="match status" value="1"/>
</dbReference>
<evidence type="ECO:0000259" key="12">
    <source>
        <dbReference type="PROSITE" id="PS50109"/>
    </source>
</evidence>
<evidence type="ECO:0000256" key="5">
    <source>
        <dbReference type="ARBA" id="ARBA00022553"/>
    </source>
</evidence>
<protein>
    <recommendedName>
        <fullName evidence="3">histidine kinase</fullName>
        <ecNumber evidence="3">2.7.13.3</ecNumber>
    </recommendedName>
</protein>
<evidence type="ECO:0000256" key="7">
    <source>
        <dbReference type="ARBA" id="ARBA00022741"/>
    </source>
</evidence>
<gene>
    <name evidence="13" type="ORF">AKJ51_02610</name>
</gene>
<keyword evidence="5" id="KW-0597">Phosphoprotein</keyword>
<keyword evidence="10" id="KW-0902">Two-component regulatory system</keyword>
<evidence type="ECO:0000313" key="14">
    <source>
        <dbReference type="Proteomes" id="UP000070263"/>
    </source>
</evidence>
<dbReference type="InterPro" id="IPR050398">
    <property type="entry name" value="HssS/ArlS-like"/>
</dbReference>
<evidence type="ECO:0000256" key="4">
    <source>
        <dbReference type="ARBA" id="ARBA00022475"/>
    </source>
</evidence>
<name>A0A133VKA9_9EURY</name>